<gene>
    <name evidence="1" type="ORF">Vbra_16142</name>
</gene>
<dbReference type="EMBL" id="CDMY01000497">
    <property type="protein sequence ID" value="CEM17833.1"/>
    <property type="molecule type" value="Genomic_DNA"/>
</dbReference>
<dbReference type="AlphaFoldDB" id="A0A0G4FU57"/>
<organism evidence="1 2">
    <name type="scientific">Vitrella brassicaformis (strain CCMP3155)</name>
    <dbReference type="NCBI Taxonomy" id="1169540"/>
    <lineage>
        <taxon>Eukaryota</taxon>
        <taxon>Sar</taxon>
        <taxon>Alveolata</taxon>
        <taxon>Colpodellida</taxon>
        <taxon>Vitrellaceae</taxon>
        <taxon>Vitrella</taxon>
    </lineage>
</organism>
<dbReference type="Proteomes" id="UP000041254">
    <property type="component" value="Unassembled WGS sequence"/>
</dbReference>
<reference evidence="1 2" key="1">
    <citation type="submission" date="2014-11" db="EMBL/GenBank/DDBJ databases">
        <authorList>
            <person name="Zhu J."/>
            <person name="Qi W."/>
            <person name="Song R."/>
        </authorList>
    </citation>
    <scope>NUCLEOTIDE SEQUENCE [LARGE SCALE GENOMIC DNA]</scope>
</reference>
<dbReference type="InParanoid" id="A0A0G4FU57"/>
<evidence type="ECO:0000313" key="1">
    <source>
        <dbReference type="EMBL" id="CEM17833.1"/>
    </source>
</evidence>
<dbReference type="PhylomeDB" id="A0A0G4FU57"/>
<name>A0A0G4FU57_VITBC</name>
<evidence type="ECO:0000313" key="2">
    <source>
        <dbReference type="Proteomes" id="UP000041254"/>
    </source>
</evidence>
<keyword evidence="2" id="KW-1185">Reference proteome</keyword>
<proteinExistence type="predicted"/>
<sequence length="102" mass="11268">MDDERPWKAVTCRPIKRSKVVPLILRCSGSSPHTSTPDSPGPTLAPNTVQLEARFLNEPLTGIQYYFRYLSARVPWGVDGAPLGRALESCGYTTANYADKIE</sequence>
<protein>
    <submittedName>
        <fullName evidence="1">Uncharacterized protein</fullName>
    </submittedName>
</protein>
<accession>A0A0G4FU57</accession>
<dbReference type="VEuPathDB" id="CryptoDB:Vbra_16142"/>